<organism evidence="12 13">
    <name type="scientific">Candidatus Azambacteria bacterium RIFCSPHIGHO2_02_46_12</name>
    <dbReference type="NCBI Taxonomy" id="1797295"/>
    <lineage>
        <taxon>Bacteria</taxon>
        <taxon>Candidatus Azamiibacteriota</taxon>
    </lineage>
</organism>
<evidence type="ECO:0000256" key="4">
    <source>
        <dbReference type="ARBA" id="ARBA00022723"/>
    </source>
</evidence>
<evidence type="ECO:0000256" key="2">
    <source>
        <dbReference type="ARBA" id="ARBA00006024"/>
    </source>
</evidence>
<keyword evidence="5 10" id="KW-0547">Nucleotide-binding</keyword>
<keyword evidence="10" id="KW-1003">Cell membrane</keyword>
<dbReference type="CDD" id="cd00371">
    <property type="entry name" value="HMA"/>
    <property type="match status" value="1"/>
</dbReference>
<dbReference type="SUPFAM" id="SSF55008">
    <property type="entry name" value="HMA, heavy metal-associated domain"/>
    <property type="match status" value="1"/>
</dbReference>
<dbReference type="AlphaFoldDB" id="A0A1F5BHH4"/>
<dbReference type="PANTHER" id="PTHR43520:SF8">
    <property type="entry name" value="P-TYPE CU(+) TRANSPORTER"/>
    <property type="match status" value="1"/>
</dbReference>
<evidence type="ECO:0000313" key="12">
    <source>
        <dbReference type="EMBL" id="OGD30049.1"/>
    </source>
</evidence>
<dbReference type="GO" id="GO:0005524">
    <property type="term" value="F:ATP binding"/>
    <property type="evidence" value="ECO:0007669"/>
    <property type="project" value="UniProtKB-UniRule"/>
</dbReference>
<dbReference type="GO" id="GO:0005507">
    <property type="term" value="F:copper ion binding"/>
    <property type="evidence" value="ECO:0007669"/>
    <property type="project" value="TreeGrafter"/>
</dbReference>
<evidence type="ECO:0000256" key="9">
    <source>
        <dbReference type="ARBA" id="ARBA00023136"/>
    </source>
</evidence>
<keyword evidence="3 10" id="KW-0812">Transmembrane</keyword>
<dbReference type="CDD" id="cd02094">
    <property type="entry name" value="P-type_ATPase_Cu-like"/>
    <property type="match status" value="1"/>
</dbReference>
<dbReference type="FunFam" id="3.40.50.1000:FF:000333">
    <property type="entry name" value="Copper-transporting ATPase 2"/>
    <property type="match status" value="1"/>
</dbReference>
<dbReference type="NCBIfam" id="TIGR01511">
    <property type="entry name" value="ATPase-IB1_Cu"/>
    <property type="match status" value="1"/>
</dbReference>
<proteinExistence type="inferred from homology"/>
<feature type="domain" description="HMA" evidence="11">
    <location>
        <begin position="4"/>
        <end position="70"/>
    </location>
</feature>
<feature type="transmembrane region" description="Helical" evidence="10">
    <location>
        <begin position="386"/>
        <end position="408"/>
    </location>
</feature>
<dbReference type="InterPro" id="IPR059000">
    <property type="entry name" value="ATPase_P-type_domA"/>
</dbReference>
<dbReference type="Pfam" id="PF00702">
    <property type="entry name" value="Hydrolase"/>
    <property type="match status" value="1"/>
</dbReference>
<feature type="transmembrane region" description="Helical" evidence="10">
    <location>
        <begin position="700"/>
        <end position="728"/>
    </location>
</feature>
<dbReference type="InterPro" id="IPR023214">
    <property type="entry name" value="HAD_sf"/>
</dbReference>
<feature type="transmembrane region" description="Helical" evidence="10">
    <location>
        <begin position="170"/>
        <end position="193"/>
    </location>
</feature>
<feature type="transmembrane region" description="Helical" evidence="10">
    <location>
        <begin position="361"/>
        <end position="380"/>
    </location>
</feature>
<dbReference type="Proteomes" id="UP000179184">
    <property type="component" value="Unassembled WGS sequence"/>
</dbReference>
<dbReference type="PRINTS" id="PR00942">
    <property type="entry name" value="CUATPASEI"/>
</dbReference>
<dbReference type="InterPro" id="IPR023299">
    <property type="entry name" value="ATPase_P-typ_cyto_dom_N"/>
</dbReference>
<dbReference type="PANTHER" id="PTHR43520">
    <property type="entry name" value="ATP7, ISOFORM B"/>
    <property type="match status" value="1"/>
</dbReference>
<dbReference type="SUPFAM" id="SSF81665">
    <property type="entry name" value="Calcium ATPase, transmembrane domain M"/>
    <property type="match status" value="1"/>
</dbReference>
<evidence type="ECO:0000256" key="7">
    <source>
        <dbReference type="ARBA" id="ARBA00022967"/>
    </source>
</evidence>
<keyword evidence="4 10" id="KW-0479">Metal-binding</keyword>
<comment type="subcellular location">
    <subcellularLocation>
        <location evidence="10">Cell membrane</location>
    </subcellularLocation>
    <subcellularLocation>
        <location evidence="1">Endomembrane system</location>
        <topology evidence="1">Multi-pass membrane protein</topology>
    </subcellularLocation>
</comment>
<dbReference type="GO" id="GO:0012505">
    <property type="term" value="C:endomembrane system"/>
    <property type="evidence" value="ECO:0007669"/>
    <property type="project" value="UniProtKB-SubCell"/>
</dbReference>
<dbReference type="Gene3D" id="2.70.150.10">
    <property type="entry name" value="Calcium-transporting ATPase, cytoplasmic transduction domain A"/>
    <property type="match status" value="1"/>
</dbReference>
<dbReference type="NCBIfam" id="TIGR01525">
    <property type="entry name" value="ATPase-IB_hvy"/>
    <property type="match status" value="1"/>
</dbReference>
<dbReference type="GO" id="GO:0043682">
    <property type="term" value="F:P-type divalent copper transporter activity"/>
    <property type="evidence" value="ECO:0007669"/>
    <property type="project" value="TreeGrafter"/>
</dbReference>
<dbReference type="InterPro" id="IPR006121">
    <property type="entry name" value="HMA_dom"/>
</dbReference>
<dbReference type="NCBIfam" id="TIGR01494">
    <property type="entry name" value="ATPase_P-type"/>
    <property type="match status" value="1"/>
</dbReference>
<dbReference type="InterPro" id="IPR008250">
    <property type="entry name" value="ATPase_P-typ_transduc_dom_A_sf"/>
</dbReference>
<dbReference type="GO" id="GO:0055070">
    <property type="term" value="P:copper ion homeostasis"/>
    <property type="evidence" value="ECO:0007669"/>
    <property type="project" value="TreeGrafter"/>
</dbReference>
<feature type="transmembrane region" description="Helical" evidence="10">
    <location>
        <begin position="748"/>
        <end position="767"/>
    </location>
</feature>
<dbReference type="Gene3D" id="3.30.70.100">
    <property type="match status" value="1"/>
</dbReference>
<dbReference type="SUPFAM" id="SSF56784">
    <property type="entry name" value="HAD-like"/>
    <property type="match status" value="1"/>
</dbReference>
<feature type="transmembrane region" description="Helical" evidence="10">
    <location>
        <begin position="205"/>
        <end position="224"/>
    </location>
</feature>
<dbReference type="Gene3D" id="3.40.1110.10">
    <property type="entry name" value="Calcium-transporting ATPase, cytoplasmic domain N"/>
    <property type="match status" value="1"/>
</dbReference>
<evidence type="ECO:0000256" key="10">
    <source>
        <dbReference type="RuleBase" id="RU362081"/>
    </source>
</evidence>
<gene>
    <name evidence="12" type="ORF">A2W60_02650</name>
</gene>
<evidence type="ECO:0000256" key="8">
    <source>
        <dbReference type="ARBA" id="ARBA00022989"/>
    </source>
</evidence>
<reference evidence="12 13" key="1">
    <citation type="journal article" date="2016" name="Nat. Commun.">
        <title>Thousands of microbial genomes shed light on interconnected biogeochemical processes in an aquifer system.</title>
        <authorList>
            <person name="Anantharaman K."/>
            <person name="Brown C.T."/>
            <person name="Hug L.A."/>
            <person name="Sharon I."/>
            <person name="Castelle C.J."/>
            <person name="Probst A.J."/>
            <person name="Thomas B.C."/>
            <person name="Singh A."/>
            <person name="Wilkins M.J."/>
            <person name="Karaoz U."/>
            <person name="Brodie E.L."/>
            <person name="Williams K.H."/>
            <person name="Hubbard S.S."/>
            <person name="Banfield J.F."/>
        </authorList>
    </citation>
    <scope>NUCLEOTIDE SEQUENCE [LARGE SCALE GENOMIC DNA]</scope>
</reference>
<dbReference type="Pfam" id="PF00403">
    <property type="entry name" value="HMA"/>
    <property type="match status" value="1"/>
</dbReference>
<evidence type="ECO:0000256" key="6">
    <source>
        <dbReference type="ARBA" id="ARBA00022840"/>
    </source>
</evidence>
<dbReference type="EMBL" id="MEYN01000034">
    <property type="protein sequence ID" value="OGD30049.1"/>
    <property type="molecule type" value="Genomic_DNA"/>
</dbReference>
<keyword evidence="8 10" id="KW-1133">Transmembrane helix</keyword>
<dbReference type="SUPFAM" id="SSF81653">
    <property type="entry name" value="Calcium ATPase, transduction domain A"/>
    <property type="match status" value="1"/>
</dbReference>
<comment type="caution">
    <text evidence="12">The sequence shown here is derived from an EMBL/GenBank/DDBJ whole genome shotgun (WGS) entry which is preliminary data.</text>
</comment>
<evidence type="ECO:0000256" key="5">
    <source>
        <dbReference type="ARBA" id="ARBA00022741"/>
    </source>
</evidence>
<keyword evidence="6 10" id="KW-0067">ATP-binding</keyword>
<dbReference type="PRINTS" id="PR00119">
    <property type="entry name" value="CATATPASE"/>
</dbReference>
<dbReference type="InterPro" id="IPR036163">
    <property type="entry name" value="HMA_dom_sf"/>
</dbReference>
<sequence length="776" mass="84557">MAREKFILKVRGMHCAACAVLINKVLGKQKGIFEASASFGAERVKLDFDSAVISLEQIQKIVSQMGYRLILPQEAAKTEEEEKAEREKELRSLRNRVIVSFLLASPIIIYYMLVHMLNLQHVHAVTISGMRIDLNWVYLIMTSPIQLGVGWVFYKNAFTSLRVGSTNMDVLVVLGTSAAYFYSVFGFLASWSYPAYQTVWTGIDHPFWESSAALISFIILGRYLEAVAKGRASEAVRKLLKLRPETATVVRDGKEVKIGADEVKIDEVVVVRPGEKIPVDGIIIEGKSSIDEKVITGESMPVTKTIGDEVFGATINKFGLLKFKATKVGKETLLFQIIHMVEEAQATKAPIERLADAIAEYFVPAVVVFAIVAFTFWYFIYGLAFAPSLLIMVAVLIISCPCAMGLATPTAIMVGTGKGAESGILIKGGEALERAYKIKSIAFDKTATLTKGEPAVTDIVTFNNKTQEDVLKFAGCAERGSEHPLATAIVERAKSLNPEEPKDFEAVSGMGVKAKCGDKWVFAGNQMMMQQVGVVLAPEVLKEAERLQNEAKTAIFVAVEKEVIGILALADTLKEFSLEAIQMLKKMGLEIIMITGDNKKTAQAIANKLGIDRILAEVLPQTKADEIKKLQAEGKVVAMVGDGINDAPALAQADIGIAVGSGTDVAIETGNIVLIKDDLRDVVTGIDLSRRTIDKVKQNLFWAFFYNIVAIPVAAGGLILFKAALPGAVAALPQWFQGFFESGLRPEIAGFAMAFSSVSVVTNSLLLRRYKPKIKK</sequence>
<accession>A0A1F5BHH4</accession>
<protein>
    <submittedName>
        <fullName evidence="12">Copper-translocating P-type ATPase</fullName>
    </submittedName>
</protein>
<dbReference type="GO" id="GO:0016887">
    <property type="term" value="F:ATP hydrolysis activity"/>
    <property type="evidence" value="ECO:0007669"/>
    <property type="project" value="InterPro"/>
</dbReference>
<dbReference type="InterPro" id="IPR017969">
    <property type="entry name" value="Heavy-metal-associated_CS"/>
</dbReference>
<dbReference type="PROSITE" id="PS01047">
    <property type="entry name" value="HMA_1"/>
    <property type="match status" value="1"/>
</dbReference>
<dbReference type="Gene3D" id="3.40.50.1000">
    <property type="entry name" value="HAD superfamily/HAD-like"/>
    <property type="match status" value="1"/>
</dbReference>
<evidence type="ECO:0000313" key="13">
    <source>
        <dbReference type="Proteomes" id="UP000179184"/>
    </source>
</evidence>
<dbReference type="InterPro" id="IPR023298">
    <property type="entry name" value="ATPase_P-typ_TM_dom_sf"/>
</dbReference>
<keyword evidence="9 10" id="KW-0472">Membrane</keyword>
<feature type="transmembrane region" description="Helical" evidence="10">
    <location>
        <begin position="136"/>
        <end position="158"/>
    </location>
</feature>
<name>A0A1F5BHH4_9BACT</name>
<dbReference type="FunFam" id="2.70.150.10:FF:000002">
    <property type="entry name" value="Copper-transporting ATPase 1, putative"/>
    <property type="match status" value="1"/>
</dbReference>
<comment type="similarity">
    <text evidence="2 10">Belongs to the cation transport ATPase (P-type) (TC 3.A.3) family. Type IB subfamily.</text>
</comment>
<keyword evidence="7" id="KW-1278">Translocase</keyword>
<evidence type="ECO:0000256" key="3">
    <source>
        <dbReference type="ARBA" id="ARBA00022692"/>
    </source>
</evidence>
<feature type="transmembrane region" description="Helical" evidence="10">
    <location>
        <begin position="97"/>
        <end position="116"/>
    </location>
</feature>
<dbReference type="PRINTS" id="PR00943">
    <property type="entry name" value="CUATPASE"/>
</dbReference>
<dbReference type="PROSITE" id="PS50846">
    <property type="entry name" value="HMA_2"/>
    <property type="match status" value="1"/>
</dbReference>
<dbReference type="Pfam" id="PF00122">
    <property type="entry name" value="E1-E2_ATPase"/>
    <property type="match status" value="1"/>
</dbReference>
<dbReference type="GO" id="GO:0005886">
    <property type="term" value="C:plasma membrane"/>
    <property type="evidence" value="ECO:0007669"/>
    <property type="project" value="UniProtKB-SubCell"/>
</dbReference>
<evidence type="ECO:0000256" key="1">
    <source>
        <dbReference type="ARBA" id="ARBA00004127"/>
    </source>
</evidence>
<dbReference type="InterPro" id="IPR036412">
    <property type="entry name" value="HAD-like_sf"/>
</dbReference>
<dbReference type="InterPro" id="IPR027256">
    <property type="entry name" value="P-typ_ATPase_IB"/>
</dbReference>
<evidence type="ECO:0000259" key="11">
    <source>
        <dbReference type="PROSITE" id="PS50846"/>
    </source>
</evidence>
<dbReference type="InterPro" id="IPR001757">
    <property type="entry name" value="P_typ_ATPase"/>
</dbReference>